<keyword evidence="3" id="KW-1185">Reference proteome</keyword>
<sequence>MITGYEDGSFRQMETITREEAMTIISKAMALTGLKDRLPVQEAIVTLQPFADSG</sequence>
<accession>A0A7X3IMG9</accession>
<name>A0A7X3IMG9_9BACL</name>
<comment type="caution">
    <text evidence="2">The sequence shown here is derived from an EMBL/GenBank/DDBJ whole genome shotgun (WGS) entry which is preliminary data.</text>
</comment>
<feature type="domain" description="SLH" evidence="1">
    <location>
        <begin position="1"/>
        <end position="39"/>
    </location>
</feature>
<dbReference type="PROSITE" id="PS51272">
    <property type="entry name" value="SLH"/>
    <property type="match status" value="1"/>
</dbReference>
<gene>
    <name evidence="2" type="ORF">GRF59_21245</name>
</gene>
<reference evidence="2 3" key="1">
    <citation type="submission" date="2019-12" db="EMBL/GenBank/DDBJ databases">
        <title>Paenibacillus sp. nov., an endophytic bacterium isolated from the stem of Dendrobium.</title>
        <authorList>
            <person name="Zhao R."/>
        </authorList>
    </citation>
    <scope>NUCLEOTIDE SEQUENCE [LARGE SCALE GENOMIC DNA]</scope>
    <source>
        <strain evidence="2 3">HJL G12</strain>
    </source>
</reference>
<evidence type="ECO:0000259" key="1">
    <source>
        <dbReference type="PROSITE" id="PS51272"/>
    </source>
</evidence>
<proteinExistence type="predicted"/>
<evidence type="ECO:0000313" key="3">
    <source>
        <dbReference type="Proteomes" id="UP000460318"/>
    </source>
</evidence>
<evidence type="ECO:0000313" key="2">
    <source>
        <dbReference type="EMBL" id="MWV46151.1"/>
    </source>
</evidence>
<protein>
    <recommendedName>
        <fullName evidence="1">SLH domain-containing protein</fullName>
    </recommendedName>
</protein>
<dbReference type="AlphaFoldDB" id="A0A7X3IMG9"/>
<organism evidence="2 3">
    <name type="scientific">Paenibacillus dendrobii</name>
    <dbReference type="NCBI Taxonomy" id="2691084"/>
    <lineage>
        <taxon>Bacteria</taxon>
        <taxon>Bacillati</taxon>
        <taxon>Bacillota</taxon>
        <taxon>Bacilli</taxon>
        <taxon>Bacillales</taxon>
        <taxon>Paenibacillaceae</taxon>
        <taxon>Paenibacillus</taxon>
    </lineage>
</organism>
<dbReference type="Proteomes" id="UP000460318">
    <property type="component" value="Unassembled WGS sequence"/>
</dbReference>
<dbReference type="InterPro" id="IPR001119">
    <property type="entry name" value="SLH_dom"/>
</dbReference>
<dbReference type="EMBL" id="WUBI01000003">
    <property type="protein sequence ID" value="MWV46151.1"/>
    <property type="molecule type" value="Genomic_DNA"/>
</dbReference>